<dbReference type="EMBL" id="JASZYV010000002">
    <property type="protein sequence ID" value="MDM0045366.1"/>
    <property type="molecule type" value="Genomic_DNA"/>
</dbReference>
<evidence type="ECO:0000313" key="2">
    <source>
        <dbReference type="Proteomes" id="UP001174908"/>
    </source>
</evidence>
<protein>
    <submittedName>
        <fullName evidence="1">Uncharacterized protein</fullName>
    </submittedName>
</protein>
<proteinExistence type="predicted"/>
<keyword evidence="2" id="KW-1185">Reference proteome</keyword>
<name>A0ABT7NBR4_9BURK</name>
<evidence type="ECO:0000313" key="1">
    <source>
        <dbReference type="EMBL" id="MDM0045366.1"/>
    </source>
</evidence>
<dbReference type="Proteomes" id="UP001174908">
    <property type="component" value="Unassembled WGS sequence"/>
</dbReference>
<reference evidence="1" key="1">
    <citation type="submission" date="2023-06" db="EMBL/GenBank/DDBJ databases">
        <authorList>
            <person name="Jiang Y."/>
            <person name="Liu Q."/>
        </authorList>
    </citation>
    <scope>NUCLEOTIDE SEQUENCE</scope>
    <source>
        <strain evidence="1">CGMCC 1.12089</strain>
    </source>
</reference>
<gene>
    <name evidence="1" type="ORF">QTH91_12795</name>
</gene>
<dbReference type="RefSeq" id="WP_286660443.1">
    <property type="nucleotide sequence ID" value="NZ_JASZYV010000002.1"/>
</dbReference>
<accession>A0ABT7NBR4</accession>
<comment type="caution">
    <text evidence="1">The sequence shown here is derived from an EMBL/GenBank/DDBJ whole genome shotgun (WGS) entry which is preliminary data.</text>
</comment>
<organism evidence="1 2">
    <name type="scientific">Variovorax dokdonensis</name>
    <dbReference type="NCBI Taxonomy" id="344883"/>
    <lineage>
        <taxon>Bacteria</taxon>
        <taxon>Pseudomonadati</taxon>
        <taxon>Pseudomonadota</taxon>
        <taxon>Betaproteobacteria</taxon>
        <taxon>Burkholderiales</taxon>
        <taxon>Comamonadaceae</taxon>
        <taxon>Variovorax</taxon>
    </lineage>
</organism>
<sequence>MSVEFLRQIAATPLPKSFTAKKELDAIKILRQAGLVLAMFDEPPEFGARVLAITEKGRAELLQLHYPTHAHGCGSTSFWLPRVAKRAKDVLKRSIGVG</sequence>